<accession>A0AB39IBI0</accession>
<protein>
    <recommendedName>
        <fullName evidence="8">Phospho-2-dehydro-3-deoxyheptonate aldolase</fullName>
        <ecNumber evidence="8">2.5.1.54</ecNumber>
    </recommendedName>
</protein>
<dbReference type="RefSeq" id="WP_226099688.1">
    <property type="nucleotide sequence ID" value="NZ_CP162411.1"/>
</dbReference>
<keyword evidence="6 8" id="KW-0057">Aromatic amino acid biosynthesis</keyword>
<dbReference type="Pfam" id="PF00793">
    <property type="entry name" value="DAHP_synth_1"/>
    <property type="match status" value="1"/>
</dbReference>
<evidence type="ECO:0000256" key="4">
    <source>
        <dbReference type="ARBA" id="ARBA00022605"/>
    </source>
</evidence>
<feature type="domain" description="DAHP synthetase I/KDSA" evidence="9">
    <location>
        <begin position="44"/>
        <end position="341"/>
    </location>
</feature>
<dbReference type="InterPro" id="IPR006218">
    <property type="entry name" value="DAHP1/KDSA"/>
</dbReference>
<keyword evidence="4 8" id="KW-0028">Amino-acid biosynthesis</keyword>
<dbReference type="GO" id="GO:0042802">
    <property type="term" value="F:identical protein binding"/>
    <property type="evidence" value="ECO:0007669"/>
    <property type="project" value="UniProtKB-ARBA"/>
</dbReference>
<evidence type="ECO:0000313" key="10">
    <source>
        <dbReference type="EMBL" id="XDL13083.1"/>
    </source>
</evidence>
<dbReference type="InterPro" id="IPR013785">
    <property type="entry name" value="Aldolase_TIM"/>
</dbReference>
<evidence type="ECO:0000256" key="7">
    <source>
        <dbReference type="ARBA" id="ARBA00047508"/>
    </source>
</evidence>
<dbReference type="PIRSF" id="PIRSF001361">
    <property type="entry name" value="DAHP_synthase"/>
    <property type="match status" value="1"/>
</dbReference>
<dbReference type="GO" id="GO:0005737">
    <property type="term" value="C:cytoplasm"/>
    <property type="evidence" value="ECO:0007669"/>
    <property type="project" value="TreeGrafter"/>
</dbReference>
<comment type="function">
    <text evidence="1 8">Stereospecific condensation of phosphoenolpyruvate (PEP) and D-erythrose-4-phosphate (E4P) giving rise to 3-deoxy-D-arabino-heptulosonate-7-phosphate (DAHP).</text>
</comment>
<dbReference type="GO" id="GO:0003849">
    <property type="term" value="F:3-deoxy-7-phosphoheptulonate synthase activity"/>
    <property type="evidence" value="ECO:0007669"/>
    <property type="project" value="UniProtKB-EC"/>
</dbReference>
<comment type="catalytic activity">
    <reaction evidence="7 8">
        <text>D-erythrose 4-phosphate + phosphoenolpyruvate + H2O = 7-phospho-2-dehydro-3-deoxy-D-arabino-heptonate + phosphate</text>
        <dbReference type="Rhea" id="RHEA:14717"/>
        <dbReference type="ChEBI" id="CHEBI:15377"/>
        <dbReference type="ChEBI" id="CHEBI:16897"/>
        <dbReference type="ChEBI" id="CHEBI:43474"/>
        <dbReference type="ChEBI" id="CHEBI:58394"/>
        <dbReference type="ChEBI" id="CHEBI:58702"/>
        <dbReference type="EC" id="2.5.1.54"/>
    </reaction>
</comment>
<dbReference type="AlphaFoldDB" id="A0AB39IBI0"/>
<dbReference type="EC" id="2.5.1.54" evidence="8"/>
<reference evidence="10" key="1">
    <citation type="submission" date="2024-07" db="EMBL/GenBank/DDBJ databases">
        <authorList>
            <person name="Pedron J."/>
        </authorList>
    </citation>
    <scope>NUCLEOTIDE SEQUENCE</scope>
    <source>
        <strain evidence="10">A642-S2-A17</strain>
    </source>
</reference>
<evidence type="ECO:0000256" key="6">
    <source>
        <dbReference type="ARBA" id="ARBA00023141"/>
    </source>
</evidence>
<evidence type="ECO:0000256" key="8">
    <source>
        <dbReference type="PIRNR" id="PIRNR001361"/>
    </source>
</evidence>
<dbReference type="InterPro" id="IPR006219">
    <property type="entry name" value="DAHP_synth_1"/>
</dbReference>
<dbReference type="FunFam" id="3.20.20.70:FF:000005">
    <property type="entry name" value="Phospho-2-dehydro-3-deoxyheptonate aldolase"/>
    <property type="match status" value="1"/>
</dbReference>
<dbReference type="EMBL" id="CP162411">
    <property type="protein sequence ID" value="XDL13083.1"/>
    <property type="molecule type" value="Genomic_DNA"/>
</dbReference>
<dbReference type="NCBIfam" id="NF009395">
    <property type="entry name" value="PRK12755.1"/>
    <property type="match status" value="1"/>
</dbReference>
<evidence type="ECO:0000256" key="2">
    <source>
        <dbReference type="ARBA" id="ARBA00004688"/>
    </source>
</evidence>
<dbReference type="SUPFAM" id="SSF51569">
    <property type="entry name" value="Aldolase"/>
    <property type="match status" value="1"/>
</dbReference>
<dbReference type="PANTHER" id="PTHR21225">
    <property type="entry name" value="PHOSPHO-2-DEHYDRO-3-DEOXYHEPTONATE ALDOLASE DAHP SYNTHETASE"/>
    <property type="match status" value="1"/>
</dbReference>
<dbReference type="GO" id="GO:0008652">
    <property type="term" value="P:amino acid biosynthetic process"/>
    <property type="evidence" value="ECO:0007669"/>
    <property type="project" value="UniProtKB-KW"/>
</dbReference>
<name>A0AB39IBI0_9GAMM</name>
<dbReference type="NCBIfam" id="NF009396">
    <property type="entry name" value="PRK12756.1"/>
    <property type="match status" value="1"/>
</dbReference>
<evidence type="ECO:0000259" key="9">
    <source>
        <dbReference type="Pfam" id="PF00793"/>
    </source>
</evidence>
<evidence type="ECO:0000256" key="1">
    <source>
        <dbReference type="ARBA" id="ARBA00003726"/>
    </source>
</evidence>
<keyword evidence="5 8" id="KW-0808">Transferase</keyword>
<comment type="pathway">
    <text evidence="2 8">Metabolic intermediate biosynthesis; chorismate biosynthesis; chorismate from D-erythrose 4-phosphate and phosphoenolpyruvate: step 1/7.</text>
</comment>
<gene>
    <name evidence="10" type="ORF">LF923_0012750</name>
</gene>
<dbReference type="GO" id="GO:0009073">
    <property type="term" value="P:aromatic amino acid family biosynthetic process"/>
    <property type="evidence" value="ECO:0007669"/>
    <property type="project" value="UniProtKB-KW"/>
</dbReference>
<evidence type="ECO:0000256" key="5">
    <source>
        <dbReference type="ARBA" id="ARBA00022679"/>
    </source>
</evidence>
<comment type="similarity">
    <text evidence="3 8">Belongs to the class-I DAHP synthase family.</text>
</comment>
<sequence>MQLTDQRRSERLASLMTPHELLTALPLTPDIADTVIASRARIERILSGQDRRLLVIIGPCSIHHIDSAREYAQLLAALRTRYQHRLEIVMRTYFEKPRTVVGWKGLIADPQLNGSFLINEGLAQARQLLLDINALGLPTATEFLDIVTGQYIADTISWGAIGARTTESQIHREMASALSCPVGFKNGTDGNVRIAIDAIRAARARHMLLSPDEHGRMTVYQTHGNPFGHIILRGGKAPNYEAEHIAAACNALREFSLPERLVVDFSHGNSQKQFQRQLTVAQTICDQIRGGSSANDGSAIAGVMAESFLVEGTQPLRHPDQLTYGQSITDACLGWQDSERLLNMLADAVDSRFAR</sequence>
<dbReference type="PANTHER" id="PTHR21225:SF6">
    <property type="entry name" value="PHOSPHO-2-DEHYDRO-3-DEOXYHEPTONATE ALDOLASE, TRP-SENSITIVE"/>
    <property type="match status" value="1"/>
</dbReference>
<evidence type="ECO:0000256" key="3">
    <source>
        <dbReference type="ARBA" id="ARBA00007985"/>
    </source>
</evidence>
<proteinExistence type="inferred from homology"/>
<dbReference type="NCBIfam" id="TIGR00034">
    <property type="entry name" value="aroFGH"/>
    <property type="match status" value="1"/>
</dbReference>
<organism evidence="10">
    <name type="scientific">Dickeya oryzae</name>
    <dbReference type="NCBI Taxonomy" id="1240404"/>
    <lineage>
        <taxon>Bacteria</taxon>
        <taxon>Pseudomonadati</taxon>
        <taxon>Pseudomonadota</taxon>
        <taxon>Gammaproteobacteria</taxon>
        <taxon>Enterobacterales</taxon>
        <taxon>Pectobacteriaceae</taxon>
        <taxon>Dickeya</taxon>
    </lineage>
</organism>
<dbReference type="Gene3D" id="3.20.20.70">
    <property type="entry name" value="Aldolase class I"/>
    <property type="match status" value="1"/>
</dbReference>